<dbReference type="Proteomes" id="UP001576780">
    <property type="component" value="Unassembled WGS sequence"/>
</dbReference>
<accession>A0ABV4WGB3</accession>
<sequence length="349" mass="39669">MVKTAIANFEYILPVIRGIQAGREYYVSMCPVRILPKLFPLDDEEMPPELRASREINLARIPEISQYILKHPTTYIFSAITASIDAEIAFEPIGTEAEERKIGRLRVPMDARFSINDGKHRRAALELALKENPDLGYETIALILFLDIGLKRSQQMFSDLNRFPVVTDSCLNILYDQHDRTAELVREVVKQVTVFRCLTDTEHSVLSARSGKLFVIDRIYNATINLLVNSQHLPLSQQLDLAVRFWNIVSDNIPDWQQVLSKKVAAGEVRRDYLHCHPVALLALGEVGAFLLSLDGWEGYLQGLKGIDWSRFNGDWQGRILVKGGFSKSRDSVSWLRGYILQWLGLGDK</sequence>
<evidence type="ECO:0000313" key="1">
    <source>
        <dbReference type="EMBL" id="MFB2834115.1"/>
    </source>
</evidence>
<proteinExistence type="predicted"/>
<protein>
    <submittedName>
        <fullName evidence="1">DNA sulfur modification protein DndB</fullName>
    </submittedName>
</protein>
<dbReference type="NCBIfam" id="TIGR03233">
    <property type="entry name" value="DNA_S_dndB"/>
    <property type="match status" value="1"/>
</dbReference>
<dbReference type="RefSeq" id="WP_413276560.1">
    <property type="nucleotide sequence ID" value="NZ_JBHFNT010000054.1"/>
</dbReference>
<comment type="caution">
    <text evidence="1">The sequence shown here is derived from an EMBL/GenBank/DDBJ whole genome shotgun (WGS) entry which is preliminary data.</text>
</comment>
<name>A0ABV4WGB3_9CYAN</name>
<dbReference type="EMBL" id="JBHFNT010000054">
    <property type="protein sequence ID" value="MFB2834115.1"/>
    <property type="molecule type" value="Genomic_DNA"/>
</dbReference>
<reference evidence="1 2" key="1">
    <citation type="submission" date="2024-09" db="EMBL/GenBank/DDBJ databases">
        <title>Floridaenema gen nov. (Aerosakkonemataceae, Aerosakkonematales ord. nov., Cyanobacteria) from benthic tropical and subtropical fresh waters, with the description of four new species.</title>
        <authorList>
            <person name="Moretto J.A."/>
            <person name="Berthold D.E."/>
            <person name="Lefler F.W."/>
            <person name="Huang I.-S."/>
            <person name="Laughinghouse H. IV."/>
        </authorList>
    </citation>
    <scope>NUCLEOTIDE SEQUENCE [LARGE SCALE GENOMIC DNA]</scope>
    <source>
        <strain evidence="1 2">BLCC-F167</strain>
    </source>
</reference>
<keyword evidence="2" id="KW-1185">Reference proteome</keyword>
<dbReference type="NCBIfam" id="TIGR03187">
    <property type="entry name" value="DGQHR"/>
    <property type="match status" value="1"/>
</dbReference>
<gene>
    <name evidence="1" type="primary">dndB</name>
    <name evidence="1" type="ORF">ACE1CA_06235</name>
</gene>
<dbReference type="Pfam" id="PF14072">
    <property type="entry name" value="DndB"/>
    <property type="match status" value="1"/>
</dbReference>
<dbReference type="CDD" id="cd16412">
    <property type="entry name" value="dndB"/>
    <property type="match status" value="1"/>
</dbReference>
<organism evidence="1 2">
    <name type="scientific">Floridaenema evergladense BLCC-F167</name>
    <dbReference type="NCBI Taxonomy" id="3153639"/>
    <lineage>
        <taxon>Bacteria</taxon>
        <taxon>Bacillati</taxon>
        <taxon>Cyanobacteriota</taxon>
        <taxon>Cyanophyceae</taxon>
        <taxon>Oscillatoriophycideae</taxon>
        <taxon>Aerosakkonematales</taxon>
        <taxon>Aerosakkonemataceae</taxon>
        <taxon>Floridanema</taxon>
        <taxon>Floridanema evergladense</taxon>
    </lineage>
</organism>
<dbReference type="InterPro" id="IPR017601">
    <property type="entry name" value="DGQHR-contain_dom"/>
</dbReference>
<evidence type="ECO:0000313" key="2">
    <source>
        <dbReference type="Proteomes" id="UP001576780"/>
    </source>
</evidence>
<dbReference type="InterPro" id="IPR017642">
    <property type="entry name" value="DNA_S_mod_DndB"/>
</dbReference>